<name>A0A8S5VMM3_9CAUD</name>
<dbReference type="EMBL" id="BK035305">
    <property type="protein sequence ID" value="DAG92297.1"/>
    <property type="molecule type" value="Genomic_DNA"/>
</dbReference>
<organism evidence="1">
    <name type="scientific">Ackermannviridae sp</name>
    <dbReference type="NCBI Taxonomy" id="2831612"/>
    <lineage>
        <taxon>Viruses</taxon>
        <taxon>Duplodnaviria</taxon>
        <taxon>Heunggongvirae</taxon>
        <taxon>Uroviricota</taxon>
        <taxon>Caudoviricetes</taxon>
        <taxon>Pantevenvirales</taxon>
        <taxon>Ackermannviridae</taxon>
    </lineage>
</organism>
<protein>
    <submittedName>
        <fullName evidence="1">Uncharacterized protein</fullName>
    </submittedName>
</protein>
<reference evidence="1" key="1">
    <citation type="journal article" date="2021" name="Proc. Natl. Acad. Sci. U.S.A.">
        <title>A Catalog of Tens of Thousands of Viruses from Human Metagenomes Reveals Hidden Associations with Chronic Diseases.</title>
        <authorList>
            <person name="Tisza M.J."/>
            <person name="Buck C.B."/>
        </authorList>
    </citation>
    <scope>NUCLEOTIDE SEQUENCE</scope>
    <source>
        <strain evidence="1">Ctnaj7</strain>
    </source>
</reference>
<evidence type="ECO:0000313" key="1">
    <source>
        <dbReference type="EMBL" id="DAG92297.1"/>
    </source>
</evidence>
<sequence length="98" mass="11487">MENIKRSIELKGSQLLGLYKEIKDQVNPNSRCDTPCLREFFETLEDTVNEYKESIFDDVMEFLEDHLEEISNAISVGYPNSGFQRDWERVKELLQPLA</sequence>
<proteinExistence type="predicted"/>
<accession>A0A8S5VMM3</accession>